<protein>
    <submittedName>
        <fullName evidence="1">Uncharacterized protein</fullName>
    </submittedName>
</protein>
<name>A0AAP4C714_9MICC</name>
<evidence type="ECO:0000313" key="1">
    <source>
        <dbReference type="EMBL" id="MDK6274762.1"/>
    </source>
</evidence>
<comment type="caution">
    <text evidence="1">The sequence shown here is derived from an EMBL/GenBank/DDBJ whole genome shotgun (WGS) entry which is preliminary data.</text>
</comment>
<proteinExistence type="predicted"/>
<dbReference type="AlphaFoldDB" id="A0AAP4C714"/>
<evidence type="ECO:0000313" key="2">
    <source>
        <dbReference type="Proteomes" id="UP001240483"/>
    </source>
</evidence>
<reference evidence="1" key="1">
    <citation type="submission" date="2023-05" db="EMBL/GenBank/DDBJ databases">
        <title>Cataloging the Phylogenetic Diversity of Human Bladder Bacteria.</title>
        <authorList>
            <person name="Du J."/>
        </authorList>
    </citation>
    <scope>NUCLEOTIDE SEQUENCE</scope>
    <source>
        <strain evidence="1">UMB9978</strain>
    </source>
</reference>
<dbReference type="RefSeq" id="WP_285332689.1">
    <property type="nucleotide sequence ID" value="NZ_JASODW010000002.1"/>
</dbReference>
<dbReference type="EMBL" id="JASODW010000002">
    <property type="protein sequence ID" value="MDK6274762.1"/>
    <property type="molecule type" value="Genomic_DNA"/>
</dbReference>
<accession>A0AAP4C714</accession>
<sequence length="175" mass="19005">MTGLDSKTQLAQEILAASNDGFSVALTIADGMSISCVKEALEEHIAPADSTLCHRFIEQWLERFEPVQKLAAALAVSNLYVLDLVDVPHAEDLILLRTLENGADALEALKSEIFSYPEVARNPDASFGPKFIKTIEAETGAPLEEAIERMRSNAERLGVLIRRADDEARGGEAPA</sequence>
<gene>
    <name evidence="1" type="ORF">QP116_03215</name>
</gene>
<organism evidence="1 2">
    <name type="scientific">Pseudoglutamicibacter cumminsii</name>
    <dbReference type="NCBI Taxonomy" id="156979"/>
    <lineage>
        <taxon>Bacteria</taxon>
        <taxon>Bacillati</taxon>
        <taxon>Actinomycetota</taxon>
        <taxon>Actinomycetes</taxon>
        <taxon>Micrococcales</taxon>
        <taxon>Micrococcaceae</taxon>
        <taxon>Pseudoglutamicibacter</taxon>
    </lineage>
</organism>
<dbReference type="Proteomes" id="UP001240483">
    <property type="component" value="Unassembled WGS sequence"/>
</dbReference>